<dbReference type="Pfam" id="PF00072">
    <property type="entry name" value="Response_reg"/>
    <property type="match status" value="1"/>
</dbReference>
<dbReference type="KEGG" id="tee:Tel_04965"/>
<dbReference type="CDD" id="cd04762">
    <property type="entry name" value="HTH_MerR-trunc"/>
    <property type="match status" value="1"/>
</dbReference>
<evidence type="ECO:0000259" key="4">
    <source>
        <dbReference type="PROSITE" id="PS50937"/>
    </source>
</evidence>
<dbReference type="STRING" id="1748243.Tel_04965"/>
<evidence type="ECO:0000259" key="3">
    <source>
        <dbReference type="PROSITE" id="PS50110"/>
    </source>
</evidence>
<dbReference type="InterPro" id="IPR011006">
    <property type="entry name" value="CheY-like_superfamily"/>
</dbReference>
<dbReference type="EMBL" id="CP013099">
    <property type="protein sequence ID" value="ALP52548.1"/>
    <property type="molecule type" value="Genomic_DNA"/>
</dbReference>
<evidence type="ECO:0000256" key="1">
    <source>
        <dbReference type="ARBA" id="ARBA00022553"/>
    </source>
</evidence>
<dbReference type="InterPro" id="IPR050595">
    <property type="entry name" value="Bact_response_regulator"/>
</dbReference>
<evidence type="ECO:0000256" key="2">
    <source>
        <dbReference type="PROSITE-ProRule" id="PRU00169"/>
    </source>
</evidence>
<dbReference type="AlphaFoldDB" id="A0A0S2TBQ0"/>
<evidence type="ECO:0000313" key="6">
    <source>
        <dbReference type="Proteomes" id="UP000055136"/>
    </source>
</evidence>
<dbReference type="SUPFAM" id="SSF46955">
    <property type="entry name" value="Putative DNA-binding domain"/>
    <property type="match status" value="1"/>
</dbReference>
<organism evidence="5 6">
    <name type="scientific">Candidatus Tenderia electrophaga</name>
    <dbReference type="NCBI Taxonomy" id="1748243"/>
    <lineage>
        <taxon>Bacteria</taxon>
        <taxon>Pseudomonadati</taxon>
        <taxon>Pseudomonadota</taxon>
        <taxon>Gammaproteobacteria</taxon>
        <taxon>Candidatus Tenderiales</taxon>
        <taxon>Candidatus Tenderiaceae</taxon>
        <taxon>Candidatus Tenderia</taxon>
    </lineage>
</organism>
<dbReference type="InterPro" id="IPR009061">
    <property type="entry name" value="DNA-bd_dom_put_sf"/>
</dbReference>
<dbReference type="GO" id="GO:0006355">
    <property type="term" value="P:regulation of DNA-templated transcription"/>
    <property type="evidence" value="ECO:0007669"/>
    <property type="project" value="InterPro"/>
</dbReference>
<dbReference type="GO" id="GO:0003677">
    <property type="term" value="F:DNA binding"/>
    <property type="evidence" value="ECO:0007669"/>
    <property type="project" value="UniProtKB-KW"/>
</dbReference>
<dbReference type="GO" id="GO:0000160">
    <property type="term" value="P:phosphorelay signal transduction system"/>
    <property type="evidence" value="ECO:0007669"/>
    <property type="project" value="InterPro"/>
</dbReference>
<feature type="domain" description="Response regulatory" evidence="3">
    <location>
        <begin position="71"/>
        <end position="189"/>
    </location>
</feature>
<dbReference type="Pfam" id="PF12728">
    <property type="entry name" value="HTH_17"/>
    <property type="match status" value="1"/>
</dbReference>
<evidence type="ECO:0000313" key="5">
    <source>
        <dbReference type="EMBL" id="ALP52548.1"/>
    </source>
</evidence>
<name>A0A0S2TBQ0_9GAMM</name>
<keyword evidence="5" id="KW-0238">DNA-binding</keyword>
<sequence length="207" mass="23277">MKRNSHDRAYMTPNEVAELLMVSPVTVRQWAQKGWVRAITTAGGHRRFLRQDVEQFARDRGMELISDGPPRVLVVDDNRSFARYLADLLANQSTSIDTETAHDGFDAGRKVLQFSPDIVLLDLKMPGMDGFSVCQQLKDDEITRHIRIIAMTGYYTPDNEARILTAGAEACLAKPFDKRVLLRVLGFEGGEERDGLSLDKGLDQHVM</sequence>
<dbReference type="Proteomes" id="UP000055136">
    <property type="component" value="Chromosome"/>
</dbReference>
<dbReference type="InterPro" id="IPR000551">
    <property type="entry name" value="MerR-type_HTH_dom"/>
</dbReference>
<dbReference type="InterPro" id="IPR001789">
    <property type="entry name" value="Sig_transdc_resp-reg_receiver"/>
</dbReference>
<proteinExistence type="predicted"/>
<dbReference type="InterPro" id="IPR010093">
    <property type="entry name" value="SinI_DNA-bd"/>
</dbReference>
<protein>
    <submittedName>
        <fullName evidence="5">DNA-binding protein</fullName>
    </submittedName>
</protein>
<dbReference type="Gene3D" id="1.10.1660.10">
    <property type="match status" value="1"/>
</dbReference>
<keyword evidence="6" id="KW-1185">Reference proteome</keyword>
<dbReference type="PROSITE" id="PS50937">
    <property type="entry name" value="HTH_MERR_2"/>
    <property type="match status" value="1"/>
</dbReference>
<gene>
    <name evidence="5" type="ORF">Tel_04965</name>
</gene>
<dbReference type="NCBIfam" id="TIGR01764">
    <property type="entry name" value="excise"/>
    <property type="match status" value="1"/>
</dbReference>
<dbReference type="PROSITE" id="PS50110">
    <property type="entry name" value="RESPONSE_REGULATORY"/>
    <property type="match status" value="1"/>
</dbReference>
<reference evidence="5" key="1">
    <citation type="submission" date="2015-10" db="EMBL/GenBank/DDBJ databases">
        <title>Description of Candidatus Tenderia electrophaga gen. nov, sp. nov., an Uncultivated Electroautotroph from a Biocathode Enrichment.</title>
        <authorList>
            <person name="Eddie B.J."/>
            <person name="Malanoski A.P."/>
            <person name="Wang Z."/>
            <person name="Hall R.J."/>
            <person name="Oh S.D."/>
            <person name="Heiner C."/>
            <person name="Lin B."/>
            <person name="Strycharz-Glaven S.M."/>
        </authorList>
    </citation>
    <scope>NUCLEOTIDE SEQUENCE [LARGE SCALE GENOMIC DNA]</scope>
    <source>
        <strain evidence="5">NRL1</strain>
    </source>
</reference>
<dbReference type="Gene3D" id="3.40.50.2300">
    <property type="match status" value="1"/>
</dbReference>
<dbReference type="SUPFAM" id="SSF52172">
    <property type="entry name" value="CheY-like"/>
    <property type="match status" value="1"/>
</dbReference>
<dbReference type="PANTHER" id="PTHR44591:SF3">
    <property type="entry name" value="RESPONSE REGULATORY DOMAIN-CONTAINING PROTEIN"/>
    <property type="match status" value="1"/>
</dbReference>
<dbReference type="InterPro" id="IPR041657">
    <property type="entry name" value="HTH_17"/>
</dbReference>
<feature type="domain" description="HTH merR-type" evidence="4">
    <location>
        <begin position="10"/>
        <end position="54"/>
    </location>
</feature>
<dbReference type="PANTHER" id="PTHR44591">
    <property type="entry name" value="STRESS RESPONSE REGULATOR PROTEIN 1"/>
    <property type="match status" value="1"/>
</dbReference>
<feature type="modified residue" description="4-aspartylphosphate" evidence="2">
    <location>
        <position position="122"/>
    </location>
</feature>
<dbReference type="SMART" id="SM00448">
    <property type="entry name" value="REC"/>
    <property type="match status" value="1"/>
</dbReference>
<accession>A0A0S2TBQ0</accession>
<keyword evidence="1 2" id="KW-0597">Phosphoprotein</keyword>